<dbReference type="OrthoDB" id="512667at2759"/>
<dbReference type="InterPro" id="IPR007853">
    <property type="entry name" value="Znf_DNL-typ"/>
</dbReference>
<dbReference type="PANTHER" id="PTHR46322:SF1">
    <property type="entry name" value="PUROMYCIN-SENSITIVE AMINOPEPTIDASE"/>
    <property type="match status" value="1"/>
</dbReference>
<dbReference type="RefSeq" id="XP_037878366.1">
    <property type="nucleotide sequence ID" value="XM_038022512.1"/>
</dbReference>
<evidence type="ECO:0000256" key="2">
    <source>
        <dbReference type="SAM" id="MobiDB-lite"/>
    </source>
</evidence>
<dbReference type="EMBL" id="HG735534">
    <property type="protein sequence ID" value="CDJ36077.1"/>
    <property type="molecule type" value="Genomic_DNA"/>
</dbReference>
<dbReference type="Pfam" id="PF17900">
    <property type="entry name" value="Peptidase_M1_N"/>
    <property type="match status" value="1"/>
</dbReference>
<dbReference type="PROSITE" id="PS51501">
    <property type="entry name" value="ZF_DNL"/>
    <property type="match status" value="1"/>
</dbReference>
<dbReference type="VEuPathDB" id="ToxoDB:EMH_0031240"/>
<evidence type="ECO:0000313" key="5">
    <source>
        <dbReference type="Proteomes" id="UP000030744"/>
    </source>
</evidence>
<dbReference type="InterPro" id="IPR045357">
    <property type="entry name" value="Aminopeptidase_N-like_N"/>
</dbReference>
<feature type="region of interest" description="Disordered" evidence="2">
    <location>
        <begin position="134"/>
        <end position="191"/>
    </location>
</feature>
<dbReference type="AlphaFoldDB" id="U6KIJ1"/>
<reference evidence="4" key="1">
    <citation type="submission" date="2013-10" db="EMBL/GenBank/DDBJ databases">
        <title>Genomic analysis of the causative agents of coccidiosis in chickens.</title>
        <authorList>
            <person name="Reid A.J."/>
            <person name="Blake D."/>
            <person name="Billington K."/>
            <person name="Browne H."/>
            <person name="Dunn M."/>
            <person name="Hung S."/>
            <person name="Kawahara F."/>
            <person name="Miranda-Saavedra D."/>
            <person name="Mourier T."/>
            <person name="Nagra H."/>
            <person name="Otto T.D."/>
            <person name="Rawlings N."/>
            <person name="Sanchez A."/>
            <person name="Sanders M."/>
            <person name="Subramaniam C."/>
            <person name="Tay Y."/>
            <person name="Dear P."/>
            <person name="Doerig C."/>
            <person name="Gruber A."/>
            <person name="Parkinson J."/>
            <person name="Shirley M."/>
            <person name="Wan K.L."/>
            <person name="Berriman M."/>
            <person name="Tomley F."/>
            <person name="Pain A."/>
        </authorList>
    </citation>
    <scope>NUCLEOTIDE SEQUENCE [LARGE SCALE GENOMIC DNA]</scope>
    <source>
        <strain evidence="4">Houghton</strain>
    </source>
</reference>
<dbReference type="InterPro" id="IPR012779">
    <property type="entry name" value="Peptidase_M1_pepN"/>
</dbReference>
<feature type="compositionally biased region" description="Basic and acidic residues" evidence="2">
    <location>
        <begin position="442"/>
        <end position="452"/>
    </location>
</feature>
<evidence type="ECO:0000313" key="4">
    <source>
        <dbReference type="EMBL" id="CDJ36077.1"/>
    </source>
</evidence>
<feature type="domain" description="DNL-type" evidence="3">
    <location>
        <begin position="204"/>
        <end position="299"/>
    </location>
</feature>
<dbReference type="GO" id="GO:0008270">
    <property type="term" value="F:zinc ion binding"/>
    <property type="evidence" value="ECO:0007669"/>
    <property type="project" value="UniProtKB-KW"/>
</dbReference>
<sequence>MTTRSLLRLPDKSLLGYCCISALKRQMKARGPLGGPVGPPASSWGPPIGNAANILSMRQRQKIDYGGDPIGQRTLLPAAAAGAAAVVTATAPATAAVGYATPAAATAATAAAVRVKTIASRQLNPSDAFSRCTTAPAVSPSSFPRYPHSQGPLRRLLTTAPPSAPPSVPAAAGAPEGSEEPQGEPTGAPEVRFDLSRIPGTEKARDGFLTLVFTCCKCNKRSAKKFSKVAYTQGVVIVRCPGCKNLHLVADRLKWFGEEESDVETILAAKGEKVLRTLTGCLGLTARDDSNIHVNAPSPSLLPSLLSPASPNSWRRGQIVVSAPSASDTGVLFSSFSLLPHIQAAAAASSDDEVKKEEEEELGDGYLPSAEEEQNEAAGVRAPHALRGDNDPQHPSTNRTEADASPEQETTAPTETTESHDVDGNDTTQLALPAVKPKQRGRPGEKFRDEYKPSDFTVDSVDLSFLLEETDTKVTATIVMQRAAGTPPTDLVLNGEDLDLISLSVNGKQIKNVGATNAAAEGEEGYRLARDGSLIISKAVLPQEAGKPFTLQTEVFNHPKSNLKLKGLYVSGKALVTQCESEGFRRITYFLDRPDVLSKYKVRGRSFSLDHFWMHTT</sequence>
<accession>U6KIJ1</accession>
<dbReference type="Gene3D" id="2.60.40.1730">
    <property type="entry name" value="tricorn interacting facor f3 domain"/>
    <property type="match status" value="1"/>
</dbReference>
<protein>
    <recommendedName>
        <fullName evidence="3">DNL-type domain-containing protein</fullName>
    </recommendedName>
</protein>
<dbReference type="PANTHER" id="PTHR46322">
    <property type="entry name" value="PUROMYCIN-SENSITIVE AMINOPEPTIDASE"/>
    <property type="match status" value="1"/>
</dbReference>
<dbReference type="Pfam" id="PF05180">
    <property type="entry name" value="zf-DNL"/>
    <property type="match status" value="1"/>
</dbReference>
<name>U6KIJ1_9EIME</name>
<dbReference type="Proteomes" id="UP000030744">
    <property type="component" value="Unassembled WGS sequence"/>
</dbReference>
<dbReference type="SUPFAM" id="SSF63737">
    <property type="entry name" value="Leukotriene A4 hydrolase N-terminal domain"/>
    <property type="match status" value="1"/>
</dbReference>
<reference evidence="4" key="2">
    <citation type="submission" date="2013-10" db="EMBL/GenBank/DDBJ databases">
        <authorList>
            <person name="Aslett M."/>
        </authorList>
    </citation>
    <scope>NUCLEOTIDE SEQUENCE [LARGE SCALE GENOMIC DNA]</scope>
    <source>
        <strain evidence="4">Houghton</strain>
    </source>
</reference>
<organism evidence="4 5">
    <name type="scientific">Eimeria mitis</name>
    <dbReference type="NCBI Taxonomy" id="44415"/>
    <lineage>
        <taxon>Eukaryota</taxon>
        <taxon>Sar</taxon>
        <taxon>Alveolata</taxon>
        <taxon>Apicomplexa</taxon>
        <taxon>Conoidasida</taxon>
        <taxon>Coccidia</taxon>
        <taxon>Eucoccidiorida</taxon>
        <taxon>Eimeriorina</taxon>
        <taxon>Eimeriidae</taxon>
        <taxon>Eimeria</taxon>
    </lineage>
</organism>
<keyword evidence="1" id="KW-0862">Zinc</keyword>
<feature type="compositionally biased region" description="Low complexity" evidence="2">
    <location>
        <begin position="405"/>
        <end position="416"/>
    </location>
</feature>
<keyword evidence="1" id="KW-0863">Zinc-finger</keyword>
<dbReference type="InterPro" id="IPR042097">
    <property type="entry name" value="Aminopeptidase_N-like_N_sf"/>
</dbReference>
<proteinExistence type="predicted"/>
<evidence type="ECO:0000259" key="3">
    <source>
        <dbReference type="PROSITE" id="PS51501"/>
    </source>
</evidence>
<evidence type="ECO:0000256" key="1">
    <source>
        <dbReference type="PROSITE-ProRule" id="PRU00834"/>
    </source>
</evidence>
<dbReference type="GeneID" id="60403938"/>
<keyword evidence="5" id="KW-1185">Reference proteome</keyword>
<feature type="region of interest" description="Disordered" evidence="2">
    <location>
        <begin position="346"/>
        <end position="452"/>
    </location>
</feature>
<keyword evidence="1" id="KW-0479">Metal-binding</keyword>
<gene>
    <name evidence="4" type="ORF">EMH_0031240</name>
</gene>